<name>A0A2Z5GCU8_9BACT</name>
<geneLocation type="plasmid" evidence="3">
    <name>pacpol3</name>
</geneLocation>
<keyword evidence="2" id="KW-0614">Plasmid</keyword>
<gene>
    <name evidence="2" type="ORF">ACPOL_7216</name>
</gene>
<proteinExistence type="predicted"/>
<protein>
    <submittedName>
        <fullName evidence="2">Uncharacterized protein</fullName>
    </submittedName>
</protein>
<dbReference type="AlphaFoldDB" id="A0A2Z5GCU8"/>
<evidence type="ECO:0000313" key="2">
    <source>
        <dbReference type="EMBL" id="AXC16406.1"/>
    </source>
</evidence>
<feature type="region of interest" description="Disordered" evidence="1">
    <location>
        <begin position="95"/>
        <end position="117"/>
    </location>
</feature>
<evidence type="ECO:0000256" key="1">
    <source>
        <dbReference type="SAM" id="MobiDB-lite"/>
    </source>
</evidence>
<evidence type="ECO:0000313" key="3">
    <source>
        <dbReference type="Proteomes" id="UP000253606"/>
    </source>
</evidence>
<feature type="compositionally biased region" description="Basic and acidic residues" evidence="1">
    <location>
        <begin position="102"/>
        <end position="117"/>
    </location>
</feature>
<dbReference type="EMBL" id="CP030844">
    <property type="protein sequence ID" value="AXC16406.1"/>
    <property type="molecule type" value="Genomic_DNA"/>
</dbReference>
<sequence length="117" mass="13167">MRHNLDVMLALAARAEAWKLEGAAESAELIGRDAHKIKEAMIGVAVGRTIGYGKRRTGASIAEICGRYWVMFQRLVEMYERGQAIRAEYLRQKVGQSSSVEWKVKPRRADSEEARSS</sequence>
<accession>A0A2Z5GCU8</accession>
<reference evidence="2 3" key="1">
    <citation type="journal article" date="2018" name="Front. Microbiol.">
        <title>Hydrolytic Capabilities as a Key to Environmental Success: Chitinolytic and Cellulolytic Acidobacteria From Acidic Sub-arctic Soils and Boreal Peatlands.</title>
        <authorList>
            <person name="Belova S.E."/>
            <person name="Ravin N.V."/>
            <person name="Pankratov T.A."/>
            <person name="Rakitin A.L."/>
            <person name="Ivanova A.A."/>
            <person name="Beletsky A.V."/>
            <person name="Mardanov A.V."/>
            <person name="Sinninghe Damste J.S."/>
            <person name="Dedysh S.N."/>
        </authorList>
    </citation>
    <scope>NUCLEOTIDE SEQUENCE [LARGE SCALE GENOMIC DNA]</scope>
    <source>
        <strain evidence="2 3">SBC82</strain>
        <plasmid evidence="3">pacpol3</plasmid>
    </source>
</reference>
<dbReference type="RefSeq" id="WP_114211539.1">
    <property type="nucleotide sequence ID" value="NZ_CP030844.1"/>
</dbReference>
<dbReference type="KEGG" id="abas:ACPOL_7216"/>
<keyword evidence="3" id="KW-1185">Reference proteome</keyword>
<organism evidence="2 3">
    <name type="scientific">Acidisarcina polymorpha</name>
    <dbReference type="NCBI Taxonomy" id="2211140"/>
    <lineage>
        <taxon>Bacteria</taxon>
        <taxon>Pseudomonadati</taxon>
        <taxon>Acidobacteriota</taxon>
        <taxon>Terriglobia</taxon>
        <taxon>Terriglobales</taxon>
        <taxon>Acidobacteriaceae</taxon>
        <taxon>Acidisarcina</taxon>
    </lineage>
</organism>
<dbReference type="Proteomes" id="UP000253606">
    <property type="component" value="Plasmid pACPOL3"/>
</dbReference>